<dbReference type="EMBL" id="JANPWB010000008">
    <property type="protein sequence ID" value="KAJ1163203.1"/>
    <property type="molecule type" value="Genomic_DNA"/>
</dbReference>
<dbReference type="AlphaFoldDB" id="A0AAV7SGJ8"/>
<organism evidence="1 2">
    <name type="scientific">Pleurodeles waltl</name>
    <name type="common">Iberian ribbed newt</name>
    <dbReference type="NCBI Taxonomy" id="8319"/>
    <lineage>
        <taxon>Eukaryota</taxon>
        <taxon>Metazoa</taxon>
        <taxon>Chordata</taxon>
        <taxon>Craniata</taxon>
        <taxon>Vertebrata</taxon>
        <taxon>Euteleostomi</taxon>
        <taxon>Amphibia</taxon>
        <taxon>Batrachia</taxon>
        <taxon>Caudata</taxon>
        <taxon>Salamandroidea</taxon>
        <taxon>Salamandridae</taxon>
        <taxon>Pleurodelinae</taxon>
        <taxon>Pleurodeles</taxon>
    </lineage>
</organism>
<comment type="caution">
    <text evidence="1">The sequence shown here is derived from an EMBL/GenBank/DDBJ whole genome shotgun (WGS) entry which is preliminary data.</text>
</comment>
<sequence>MQGQDGGCLLTELTIPPLILQQPSRRVWARHHDCCIGTAWSAGDGIGLYVLSATPGAGPRGVGRLLESSEWASISGPCQRAQCFSPLGGQLCLEQLNMGHQQTPHLATRELQDSLRPRVHLSVFDFLPVLLLALLCVDDPCFDLRFRISGYGYAWLIPASLWCFCLRSWGKFFKSTVR</sequence>
<reference evidence="1" key="1">
    <citation type="journal article" date="2022" name="bioRxiv">
        <title>Sequencing and chromosome-scale assembly of the giantPleurodeles waltlgenome.</title>
        <authorList>
            <person name="Brown T."/>
            <person name="Elewa A."/>
            <person name="Iarovenko S."/>
            <person name="Subramanian E."/>
            <person name="Araus A.J."/>
            <person name="Petzold A."/>
            <person name="Susuki M."/>
            <person name="Suzuki K.-i.T."/>
            <person name="Hayashi T."/>
            <person name="Toyoda A."/>
            <person name="Oliveira C."/>
            <person name="Osipova E."/>
            <person name="Leigh N.D."/>
            <person name="Simon A."/>
            <person name="Yun M.H."/>
        </authorList>
    </citation>
    <scope>NUCLEOTIDE SEQUENCE</scope>
    <source>
        <strain evidence="1">20211129_DDA</strain>
        <tissue evidence="1">Liver</tissue>
    </source>
</reference>
<accession>A0AAV7SGJ8</accession>
<gene>
    <name evidence="1" type="ORF">NDU88_003666</name>
</gene>
<name>A0AAV7SGJ8_PLEWA</name>
<protein>
    <submittedName>
        <fullName evidence="1">Uncharacterized protein</fullName>
    </submittedName>
</protein>
<proteinExistence type="predicted"/>
<evidence type="ECO:0000313" key="1">
    <source>
        <dbReference type="EMBL" id="KAJ1163203.1"/>
    </source>
</evidence>
<dbReference type="Proteomes" id="UP001066276">
    <property type="component" value="Chromosome 4_2"/>
</dbReference>
<evidence type="ECO:0000313" key="2">
    <source>
        <dbReference type="Proteomes" id="UP001066276"/>
    </source>
</evidence>
<keyword evidence="2" id="KW-1185">Reference proteome</keyword>